<proteinExistence type="predicted"/>
<accession>A0A1V1PHT6</accession>
<gene>
    <name evidence="1" type="ORF">OMM_06386</name>
</gene>
<reference evidence="2" key="1">
    <citation type="submission" date="2012-11" db="EMBL/GenBank/DDBJ databases">
        <authorList>
            <person name="Lucero-Rivera Y.E."/>
            <person name="Tovar-Ramirez D."/>
        </authorList>
    </citation>
    <scope>NUCLEOTIDE SEQUENCE [LARGE SCALE GENOMIC DNA]</scope>
    <source>
        <strain evidence="2">Araruama</strain>
    </source>
</reference>
<comment type="caution">
    <text evidence="1">The sequence shown here is derived from an EMBL/GenBank/DDBJ whole genome shotgun (WGS) entry which is preliminary data.</text>
</comment>
<dbReference type="SUPFAM" id="SSF159594">
    <property type="entry name" value="XCC0632-like"/>
    <property type="match status" value="1"/>
</dbReference>
<protein>
    <recommendedName>
        <fullName evidence="3">Lipoprotein</fullName>
    </recommendedName>
</protein>
<dbReference type="Gene3D" id="3.40.50.10610">
    <property type="entry name" value="ABC-type transport auxiliary lipoprotein component"/>
    <property type="match status" value="1"/>
</dbReference>
<dbReference type="Proteomes" id="UP000189670">
    <property type="component" value="Unassembled WGS sequence"/>
</dbReference>
<evidence type="ECO:0008006" key="3">
    <source>
        <dbReference type="Google" id="ProtNLM"/>
    </source>
</evidence>
<dbReference type="EMBL" id="ATBP01000011">
    <property type="protein sequence ID" value="ETR74334.1"/>
    <property type="molecule type" value="Genomic_DNA"/>
</dbReference>
<dbReference type="GO" id="GO:0019867">
    <property type="term" value="C:outer membrane"/>
    <property type="evidence" value="ECO:0007669"/>
    <property type="project" value="InterPro"/>
</dbReference>
<evidence type="ECO:0000313" key="1">
    <source>
        <dbReference type="EMBL" id="ETR74334.1"/>
    </source>
</evidence>
<dbReference type="GO" id="GO:0043165">
    <property type="term" value="P:Gram-negative-bacterium-type cell outer membrane assembly"/>
    <property type="evidence" value="ECO:0007669"/>
    <property type="project" value="InterPro"/>
</dbReference>
<dbReference type="Pfam" id="PF04390">
    <property type="entry name" value="LptE"/>
    <property type="match status" value="1"/>
</dbReference>
<dbReference type="AlphaFoldDB" id="A0A1V1PHT6"/>
<organism evidence="1 2">
    <name type="scientific">Candidatus Magnetoglobus multicellularis str. Araruama</name>
    <dbReference type="NCBI Taxonomy" id="890399"/>
    <lineage>
        <taxon>Bacteria</taxon>
        <taxon>Pseudomonadati</taxon>
        <taxon>Thermodesulfobacteriota</taxon>
        <taxon>Desulfobacteria</taxon>
        <taxon>Desulfobacterales</taxon>
        <taxon>Desulfobacteraceae</taxon>
        <taxon>Candidatus Magnetoglobus</taxon>
    </lineage>
</organism>
<sequence length="156" mass="17329">MTVWSCGYRFSGGEGLLGGTVRSVSVQVFNNQSRWSDLDVIITNDIITALRQSRSVNLVTASSGHLLCGTIEKVQVDTLNRSSDGAPQEKYVEITISTYLANKNGKKIWQSRPITEIEAYFPAQDHQDTLYAQQLAMKQASQRLAQWVISELGQGF</sequence>
<dbReference type="InterPro" id="IPR007485">
    <property type="entry name" value="LPS_assembly_LptE"/>
</dbReference>
<evidence type="ECO:0000313" key="2">
    <source>
        <dbReference type="Proteomes" id="UP000189670"/>
    </source>
</evidence>
<name>A0A1V1PHT6_9BACT</name>